<feature type="signal peptide" evidence="1">
    <location>
        <begin position="1"/>
        <end position="35"/>
    </location>
</feature>
<feature type="domain" description="Ricin B lectin" evidence="2">
    <location>
        <begin position="39"/>
        <end position="178"/>
    </location>
</feature>
<feature type="chain" id="PRO_5029528134" description="Ricin B lectin domain-containing protein" evidence="1">
    <location>
        <begin position="36"/>
        <end position="180"/>
    </location>
</feature>
<name>A0A499UXZ0_9ACTN</name>
<accession>A0A499UXZ0</accession>
<dbReference type="EMBL" id="AP019620">
    <property type="protein sequence ID" value="BBJ46052.1"/>
    <property type="molecule type" value="Genomic_DNA"/>
</dbReference>
<dbReference type="PROSITE" id="PS50231">
    <property type="entry name" value="RICIN_B_LECTIN"/>
    <property type="match status" value="1"/>
</dbReference>
<dbReference type="CDD" id="cd00161">
    <property type="entry name" value="beta-trefoil_Ricin-like"/>
    <property type="match status" value="1"/>
</dbReference>
<protein>
    <recommendedName>
        <fullName evidence="2">Ricin B lectin domain-containing protein</fullName>
    </recommendedName>
</protein>
<evidence type="ECO:0000259" key="2">
    <source>
        <dbReference type="SMART" id="SM00458"/>
    </source>
</evidence>
<sequence>MIGTMMRFLRRPTVAVASAAAVLAAMTGAARPAQASPAYHLVQIKTSTGKCLTIRNQSTSDGASLEQNRCQDLPAQRFKSMNDGVANPTHEIRTFADKCLTIYGASGGNGITWPIVQQECREGSFHQRFTYFADYGQSGIGFRSLSMGLCWTVTGVSDGARIEGDACDGSDSQRFTLVYV</sequence>
<dbReference type="Pfam" id="PF00652">
    <property type="entry name" value="Ricin_B_lectin"/>
    <property type="match status" value="1"/>
</dbReference>
<dbReference type="InterPro" id="IPR035992">
    <property type="entry name" value="Ricin_B-like_lectins"/>
</dbReference>
<evidence type="ECO:0000313" key="4">
    <source>
        <dbReference type="Proteomes" id="UP000463951"/>
    </source>
</evidence>
<dbReference type="Proteomes" id="UP000463951">
    <property type="component" value="Chromosome"/>
</dbReference>
<dbReference type="SMART" id="SM00458">
    <property type="entry name" value="RICIN"/>
    <property type="match status" value="1"/>
</dbReference>
<dbReference type="InterPro" id="IPR000772">
    <property type="entry name" value="Ricin_B_lectin"/>
</dbReference>
<dbReference type="AlphaFoldDB" id="A0A499UXZ0"/>
<organism evidence="3 4">
    <name type="scientific">Streptomyces antimycoticus</name>
    <dbReference type="NCBI Taxonomy" id="68175"/>
    <lineage>
        <taxon>Bacteria</taxon>
        <taxon>Bacillati</taxon>
        <taxon>Actinomycetota</taxon>
        <taxon>Actinomycetes</taxon>
        <taxon>Kitasatosporales</taxon>
        <taxon>Streptomycetaceae</taxon>
        <taxon>Streptomyces</taxon>
        <taxon>Streptomyces violaceusniger group</taxon>
    </lineage>
</organism>
<evidence type="ECO:0000256" key="1">
    <source>
        <dbReference type="SAM" id="SignalP"/>
    </source>
</evidence>
<dbReference type="Gene3D" id="2.80.10.50">
    <property type="match status" value="1"/>
</dbReference>
<gene>
    <name evidence="3" type="ORF">SSPO_087700</name>
</gene>
<dbReference type="SUPFAM" id="SSF50370">
    <property type="entry name" value="Ricin B-like lectins"/>
    <property type="match status" value="1"/>
</dbReference>
<reference evidence="3 4" key="1">
    <citation type="journal article" date="2020" name="Int. J. Syst. Evol. Microbiol.">
        <title>Reclassification of Streptomyces castelarensis and Streptomyces sporoclivatus as later heterotypic synonyms of Streptomyces antimycoticus.</title>
        <authorList>
            <person name="Komaki H."/>
            <person name="Tamura T."/>
        </authorList>
    </citation>
    <scope>NUCLEOTIDE SEQUENCE [LARGE SCALE GENOMIC DNA]</scope>
    <source>
        <strain evidence="3 4">NBRC 100767</strain>
    </source>
</reference>
<keyword evidence="1" id="KW-0732">Signal</keyword>
<evidence type="ECO:0000313" key="3">
    <source>
        <dbReference type="EMBL" id="BBJ46052.1"/>
    </source>
</evidence>
<proteinExistence type="predicted"/>